<evidence type="ECO:0000256" key="2">
    <source>
        <dbReference type="ARBA" id="ARBA00023172"/>
    </source>
</evidence>
<dbReference type="GeneID" id="91082664"/>
<evidence type="ECO:0000313" key="6">
    <source>
        <dbReference type="Proteomes" id="UP000254072"/>
    </source>
</evidence>
<dbReference type="SUPFAM" id="SSF56349">
    <property type="entry name" value="DNA breaking-rejoining enzymes"/>
    <property type="match status" value="1"/>
</dbReference>
<dbReference type="EMBL" id="UGTL01000001">
    <property type="protein sequence ID" value="SUB85743.1"/>
    <property type="molecule type" value="Genomic_DNA"/>
</dbReference>
<reference evidence="5 6" key="1">
    <citation type="submission" date="2018-06" db="EMBL/GenBank/DDBJ databases">
        <authorList>
            <consortium name="Pathogen Informatics"/>
            <person name="Doyle S."/>
        </authorList>
    </citation>
    <scope>NUCLEOTIDE SEQUENCE [LARGE SCALE GENOMIC DNA]</scope>
    <source>
        <strain evidence="5 6">NCTC11157</strain>
    </source>
</reference>
<evidence type="ECO:0000256" key="1">
    <source>
        <dbReference type="ARBA" id="ARBA00023125"/>
    </source>
</evidence>
<evidence type="ECO:0000259" key="4">
    <source>
        <dbReference type="Pfam" id="PF13102"/>
    </source>
</evidence>
<dbReference type="InterPro" id="IPR013762">
    <property type="entry name" value="Integrase-like_cat_sf"/>
</dbReference>
<dbReference type="Pfam" id="PF13102">
    <property type="entry name" value="Phage_int_SAM_5"/>
    <property type="match status" value="1"/>
</dbReference>
<keyword evidence="1" id="KW-0238">DNA-binding</keyword>
<proteinExistence type="predicted"/>
<dbReference type="InterPro" id="IPR025269">
    <property type="entry name" value="SAM-like_dom"/>
</dbReference>
<gene>
    <name evidence="5" type="ORF">NCTC11157_01478</name>
</gene>
<feature type="domain" description="Tyr recombinase" evidence="3">
    <location>
        <begin position="131"/>
        <end position="314"/>
    </location>
</feature>
<dbReference type="Gene3D" id="1.10.150.130">
    <property type="match status" value="1"/>
</dbReference>
<accession>A0A379DZ37</accession>
<dbReference type="AlphaFoldDB" id="A0A379DZ37"/>
<feature type="domain" description="Phage integrase SAM-like" evidence="4">
    <location>
        <begin position="19"/>
        <end position="114"/>
    </location>
</feature>
<protein>
    <submittedName>
        <fullName evidence="5">Site-specific recombinase XerD</fullName>
    </submittedName>
</protein>
<dbReference type="GO" id="GO:0003677">
    <property type="term" value="F:DNA binding"/>
    <property type="evidence" value="ECO:0007669"/>
    <property type="project" value="UniProtKB-KW"/>
</dbReference>
<sequence>MPVKLGLKGDKVADNPDAFITDYIYKKEDGKLLSIGTIRNHRICLERLKQFCKDKGYNLSWRLFNEEFEDEFRCWANAKKSSYSLSTVDCTLSTFKVWLRKAEEKGKLVSLSYHHWHTKHNVKNEKTSIVLSEEEIERIYQLDFNSDTIKGKVAHNLNLQRMDECRDLFIIACHTALRFSDWDENLRNAEIITEKCIKVYNSKTKKYVKCPMNDTVRKLVNKYGNFASLPKAPCKSTALTYIRLAAKLANIADDVTYHTDTGETKQDKKYNLIGTHTARRSFVTNLKKKGIASEDIAVATGHTTLSILEGYDKQTDIERISRLIA</sequence>
<keyword evidence="2" id="KW-0233">DNA recombination</keyword>
<dbReference type="GO" id="GO:0006310">
    <property type="term" value="P:DNA recombination"/>
    <property type="evidence" value="ECO:0007669"/>
    <property type="project" value="UniProtKB-KW"/>
</dbReference>
<dbReference type="InterPro" id="IPR010998">
    <property type="entry name" value="Integrase_recombinase_N"/>
</dbReference>
<dbReference type="Gene3D" id="1.10.443.10">
    <property type="entry name" value="Intergrase catalytic core"/>
    <property type="match status" value="1"/>
</dbReference>
<dbReference type="OrthoDB" id="1493636at2"/>
<dbReference type="Pfam" id="PF00589">
    <property type="entry name" value="Phage_integrase"/>
    <property type="match status" value="1"/>
</dbReference>
<dbReference type="Proteomes" id="UP000254072">
    <property type="component" value="Unassembled WGS sequence"/>
</dbReference>
<dbReference type="RefSeq" id="WP_021669845.1">
    <property type="nucleotide sequence ID" value="NZ_UGTL01000001.1"/>
</dbReference>
<name>A0A379DZ37_9BACT</name>
<dbReference type="InterPro" id="IPR002104">
    <property type="entry name" value="Integrase_catalytic"/>
</dbReference>
<dbReference type="GO" id="GO:0015074">
    <property type="term" value="P:DNA integration"/>
    <property type="evidence" value="ECO:0007669"/>
    <property type="project" value="InterPro"/>
</dbReference>
<evidence type="ECO:0000313" key="5">
    <source>
        <dbReference type="EMBL" id="SUB85743.1"/>
    </source>
</evidence>
<organism evidence="5 6">
    <name type="scientific">Prevotella disiens</name>
    <dbReference type="NCBI Taxonomy" id="28130"/>
    <lineage>
        <taxon>Bacteria</taxon>
        <taxon>Pseudomonadati</taxon>
        <taxon>Bacteroidota</taxon>
        <taxon>Bacteroidia</taxon>
        <taxon>Bacteroidales</taxon>
        <taxon>Prevotellaceae</taxon>
        <taxon>Prevotella</taxon>
    </lineage>
</organism>
<dbReference type="InterPro" id="IPR011010">
    <property type="entry name" value="DNA_brk_join_enz"/>
</dbReference>
<evidence type="ECO:0000259" key="3">
    <source>
        <dbReference type="Pfam" id="PF00589"/>
    </source>
</evidence>